<protein>
    <submittedName>
        <fullName evidence="6">Core-2/I-Branching enzyme</fullName>
    </submittedName>
</protein>
<dbReference type="OrthoDB" id="2019572at2759"/>
<comment type="subcellular location">
    <subcellularLocation>
        <location evidence="1">Membrane</location>
        <topology evidence="1">Single-pass type II membrane protein</topology>
    </subcellularLocation>
</comment>
<evidence type="ECO:0000256" key="2">
    <source>
        <dbReference type="ARBA" id="ARBA00022676"/>
    </source>
</evidence>
<organism evidence="6 7">
    <name type="scientific">Onchocerca flexuosa</name>
    <dbReference type="NCBI Taxonomy" id="387005"/>
    <lineage>
        <taxon>Eukaryota</taxon>
        <taxon>Metazoa</taxon>
        <taxon>Ecdysozoa</taxon>
        <taxon>Nematoda</taxon>
        <taxon>Chromadorea</taxon>
        <taxon>Rhabditida</taxon>
        <taxon>Spirurina</taxon>
        <taxon>Spiruromorpha</taxon>
        <taxon>Filarioidea</taxon>
        <taxon>Onchocercidae</taxon>
        <taxon>Onchocerca</taxon>
    </lineage>
</organism>
<keyword evidence="4" id="KW-0472">Membrane</keyword>
<keyword evidence="3" id="KW-0808">Transferase</keyword>
<dbReference type="GO" id="GO:0016757">
    <property type="term" value="F:glycosyltransferase activity"/>
    <property type="evidence" value="ECO:0007669"/>
    <property type="project" value="UniProtKB-KW"/>
</dbReference>
<dbReference type="PANTHER" id="PTHR46671:SF7">
    <property type="entry name" value="CORE-2_I-BRANCHING ENZYME"/>
    <property type="match status" value="1"/>
</dbReference>
<dbReference type="EMBL" id="KZ271558">
    <property type="protein sequence ID" value="OZC04924.1"/>
    <property type="molecule type" value="Genomic_DNA"/>
</dbReference>
<evidence type="ECO:0000256" key="3">
    <source>
        <dbReference type="ARBA" id="ARBA00022679"/>
    </source>
</evidence>
<keyword evidence="7" id="KW-1185">Reference proteome</keyword>
<dbReference type="Pfam" id="PF02485">
    <property type="entry name" value="Branch"/>
    <property type="match status" value="1"/>
</dbReference>
<proteinExistence type="predicted"/>
<dbReference type="AlphaFoldDB" id="A0A238BIU3"/>
<evidence type="ECO:0000256" key="1">
    <source>
        <dbReference type="ARBA" id="ARBA00004606"/>
    </source>
</evidence>
<evidence type="ECO:0000256" key="4">
    <source>
        <dbReference type="ARBA" id="ARBA00023136"/>
    </source>
</evidence>
<keyword evidence="2" id="KW-0328">Glycosyltransferase</keyword>
<dbReference type="InterPro" id="IPR003406">
    <property type="entry name" value="Glyco_trans_14"/>
</dbReference>
<reference evidence="6 7" key="1">
    <citation type="submission" date="2015-12" db="EMBL/GenBank/DDBJ databases">
        <title>Draft genome of the nematode, Onchocerca flexuosa.</title>
        <authorList>
            <person name="Mitreva M."/>
        </authorList>
    </citation>
    <scope>NUCLEOTIDE SEQUENCE [LARGE SCALE GENOMIC DNA]</scope>
    <source>
        <strain evidence="6">Red Deer</strain>
    </source>
</reference>
<keyword evidence="5" id="KW-0325">Glycoprotein</keyword>
<dbReference type="PANTHER" id="PTHR46671">
    <property type="entry name" value="PROTEIN CBG11221"/>
    <property type="match status" value="1"/>
</dbReference>
<name>A0A238BIU3_9BILA</name>
<dbReference type="GO" id="GO:0016020">
    <property type="term" value="C:membrane"/>
    <property type="evidence" value="ECO:0007669"/>
    <property type="project" value="UniProtKB-SubCell"/>
</dbReference>
<evidence type="ECO:0000313" key="6">
    <source>
        <dbReference type="EMBL" id="OZC04924.1"/>
    </source>
</evidence>
<dbReference type="Proteomes" id="UP000242913">
    <property type="component" value="Unassembled WGS sequence"/>
</dbReference>
<gene>
    <name evidence="6" type="ORF">X798_08116</name>
</gene>
<sequence>MLREFFILFTVAMLSTVLWIASFRRSIGDVNILQSSNQQMKNLFNASAKANVEELLLETFEAVKQKPPLLSDYILKDEICKRLLMSHKYSEKLQMNKVDFFVFLLKKIEMNIYSLLRKKRYVVRVNENSDEHLDTSCDAIRQRAFYPATSFSSDEENFPIAFVRIVYKDFHLQELLLNLMYAPHNLYCYALDAKSTSLFHEQMSNLSKCFPNVLLTQREYEVDSAGHNTSRSFLECLRIIRSLPGWKYAVLLQNNDIPLKSNREMVQILNALNGSNDLNIGHPNADRVPSGAPWTFREITLFNDDKQNDDRKLRIAKGSTAASLSYAFVEFVVDKLNLTILLDKFDHLSYGGDEMLFSSLNSEDSLDAPGGFTRQCIGVYNNMITRYVVWKKSTKPCRSGYYRHDICIFGIADLPTMSTSTTLFANKMLPEYDYTAIGCWANALHNRTFSAVKITPKKLSYYANRLPVRFHNERERWKSNLSAFDCSH</sequence>
<evidence type="ECO:0000313" key="7">
    <source>
        <dbReference type="Proteomes" id="UP000242913"/>
    </source>
</evidence>
<accession>A0A238BIU3</accession>
<evidence type="ECO:0000256" key="5">
    <source>
        <dbReference type="ARBA" id="ARBA00023180"/>
    </source>
</evidence>